<evidence type="ECO:0000313" key="1">
    <source>
        <dbReference type="EMBL" id="VAX41824.1"/>
    </source>
</evidence>
<name>A0A3B1DZ64_9ZZZZ</name>
<reference evidence="1" key="1">
    <citation type="submission" date="2018-06" db="EMBL/GenBank/DDBJ databases">
        <authorList>
            <person name="Zhirakovskaya E."/>
        </authorList>
    </citation>
    <scope>NUCLEOTIDE SEQUENCE</scope>
</reference>
<dbReference type="AlphaFoldDB" id="A0A3B1DZ64"/>
<proteinExistence type="predicted"/>
<accession>A0A3B1DZ64</accession>
<dbReference type="InterPro" id="IPR017850">
    <property type="entry name" value="Alkaline_phosphatase_core_sf"/>
</dbReference>
<dbReference type="InterPro" id="IPR010869">
    <property type="entry name" value="DUF1501"/>
</dbReference>
<dbReference type="PROSITE" id="PS51318">
    <property type="entry name" value="TAT"/>
    <property type="match status" value="1"/>
</dbReference>
<dbReference type="EMBL" id="UOGL01000590">
    <property type="protein sequence ID" value="VAX41824.1"/>
    <property type="molecule type" value="Genomic_DNA"/>
</dbReference>
<gene>
    <name evidence="1" type="ORF">MNBD_PLANCTO02-574</name>
</gene>
<dbReference type="PANTHER" id="PTHR43737:SF1">
    <property type="entry name" value="DUF1501 DOMAIN-CONTAINING PROTEIN"/>
    <property type="match status" value="1"/>
</dbReference>
<dbReference type="Pfam" id="PF07394">
    <property type="entry name" value="DUF1501"/>
    <property type="match status" value="1"/>
</dbReference>
<organism evidence="1">
    <name type="scientific">hydrothermal vent metagenome</name>
    <dbReference type="NCBI Taxonomy" id="652676"/>
    <lineage>
        <taxon>unclassified sequences</taxon>
        <taxon>metagenomes</taxon>
        <taxon>ecological metagenomes</taxon>
    </lineage>
</organism>
<dbReference type="PANTHER" id="PTHR43737">
    <property type="entry name" value="BLL7424 PROTEIN"/>
    <property type="match status" value="1"/>
</dbReference>
<dbReference type="SUPFAM" id="SSF53649">
    <property type="entry name" value="Alkaline phosphatase-like"/>
    <property type="match status" value="1"/>
</dbReference>
<protein>
    <submittedName>
        <fullName evidence="1">Secreted protein containing DUF1501</fullName>
    </submittedName>
</protein>
<dbReference type="InterPro" id="IPR006311">
    <property type="entry name" value="TAT_signal"/>
</dbReference>
<sequence length="422" mass="45690">MQLQTPQGMSRRHFMGHLAASAATVPAINFISHLQANAAEVKKKQKACILMWMGGGPPTIDIWDLKPGSKNGGEFKPVTTKGDLQISEHMPKTAMLMDNLSVVRSMSTREADHSRGRYYMHTAYVPNPTVVHPTFGSVVSHELGTKRKHLEIPAFVTIGGGSGSPGFLGMSHAPFAVSSNGQIRNATLKDIKKDRLGQRLAMLSVIENNFIQTKRGDSPKAHKDVYGKAVNLMTSKQMAAFKIDQEDAKVKEAYGNNNFGRGLLMARRLVETGVPFIEVNMGGWDLHANVFATLKDQRLPVLDQGIAALTADLKQRGMLDDVVLVWMGEFGRTPRINANTGRDHWAASWSAMIGGGGLKGGQAVGATDENGTRVIGKSYQPGDIWATVAKALGIPLDTIFTSKRGRPMKIANGGNPIKELIG</sequence>